<dbReference type="GO" id="GO:0009307">
    <property type="term" value="P:DNA restriction-modification system"/>
    <property type="evidence" value="ECO:0007669"/>
    <property type="project" value="UniProtKB-KW"/>
</dbReference>
<protein>
    <submittedName>
        <fullName evidence="3">DEAD/DEAH box helicase family protein</fullName>
    </submittedName>
</protein>
<keyword evidence="3" id="KW-0067">ATP-binding</keyword>
<dbReference type="InterPro" id="IPR014001">
    <property type="entry name" value="Helicase_ATP-bd"/>
</dbReference>
<feature type="coiled-coil region" evidence="1">
    <location>
        <begin position="150"/>
        <end position="201"/>
    </location>
</feature>
<accession>A0A9X2WDX9</accession>
<feature type="domain" description="Helicase ATP-binding" evidence="2">
    <location>
        <begin position="386"/>
        <end position="538"/>
    </location>
</feature>
<evidence type="ECO:0000313" key="4">
    <source>
        <dbReference type="Proteomes" id="UP001147830"/>
    </source>
</evidence>
<dbReference type="SUPFAM" id="SSF52540">
    <property type="entry name" value="P-loop containing nucleoside triphosphate hydrolases"/>
    <property type="match status" value="2"/>
</dbReference>
<gene>
    <name evidence="3" type="ORF">NYR02_06300</name>
</gene>
<dbReference type="InterPro" id="IPR006935">
    <property type="entry name" value="Helicase/UvrB_N"/>
</dbReference>
<dbReference type="InterPro" id="IPR050742">
    <property type="entry name" value="Helicase_Restrict-Modif_Enz"/>
</dbReference>
<evidence type="ECO:0000259" key="2">
    <source>
        <dbReference type="PROSITE" id="PS51192"/>
    </source>
</evidence>
<keyword evidence="4" id="KW-1185">Reference proteome</keyword>
<dbReference type="GO" id="GO:0004386">
    <property type="term" value="F:helicase activity"/>
    <property type="evidence" value="ECO:0007669"/>
    <property type="project" value="UniProtKB-KW"/>
</dbReference>
<organism evidence="3 4">
    <name type="scientific">Thalassolituus pacificus</name>
    <dbReference type="NCBI Taxonomy" id="2975440"/>
    <lineage>
        <taxon>Bacteria</taxon>
        <taxon>Pseudomonadati</taxon>
        <taxon>Pseudomonadota</taxon>
        <taxon>Gammaproteobacteria</taxon>
        <taxon>Oceanospirillales</taxon>
        <taxon>Oceanospirillaceae</taxon>
        <taxon>Thalassolituus</taxon>
    </lineage>
</organism>
<dbReference type="InterPro" id="IPR007409">
    <property type="entry name" value="Restrct_endonuc_type1_HsdR_N"/>
</dbReference>
<keyword evidence="3" id="KW-0378">Hydrolase</keyword>
<proteinExistence type="predicted"/>
<dbReference type="CDD" id="cd18799">
    <property type="entry name" value="SF2_C_EcoAI-like"/>
    <property type="match status" value="1"/>
</dbReference>
<reference evidence="3" key="1">
    <citation type="journal article" date="2022" name="Front. Microbiol.">
        <title>Genome-based taxonomic rearrangement of Oceanobacter-related bacteria including the description of Thalassolituus hydrocarbonoclasticus sp. nov. and Thalassolituus pacificus sp. nov. and emended description of the genus Thalassolituus.</title>
        <authorList>
            <person name="Dong C."/>
            <person name="Wei L."/>
            <person name="Wang J."/>
            <person name="Lai Q."/>
            <person name="Huang Z."/>
            <person name="Shao Z."/>
        </authorList>
    </citation>
    <scope>NUCLEOTIDE SEQUENCE</scope>
    <source>
        <strain evidence="3">59MF3M-4</strain>
    </source>
</reference>
<dbReference type="Pfam" id="PF04851">
    <property type="entry name" value="ResIII"/>
    <property type="match status" value="1"/>
</dbReference>
<dbReference type="Pfam" id="PF08463">
    <property type="entry name" value="EcoEI_R_C"/>
    <property type="match status" value="1"/>
</dbReference>
<keyword evidence="3" id="KW-0347">Helicase</keyword>
<dbReference type="PANTHER" id="PTHR47396">
    <property type="entry name" value="TYPE I RESTRICTION ENZYME ECOKI R PROTEIN"/>
    <property type="match status" value="1"/>
</dbReference>
<dbReference type="GO" id="GO:0005829">
    <property type="term" value="C:cytosol"/>
    <property type="evidence" value="ECO:0007669"/>
    <property type="project" value="TreeGrafter"/>
</dbReference>
<dbReference type="GO" id="GO:0009035">
    <property type="term" value="F:type I site-specific deoxyribonuclease activity"/>
    <property type="evidence" value="ECO:0007669"/>
    <property type="project" value="UniProtKB-EC"/>
</dbReference>
<reference evidence="3" key="2">
    <citation type="submission" date="2022-08" db="EMBL/GenBank/DDBJ databases">
        <authorList>
            <person name="Dong C."/>
        </authorList>
    </citation>
    <scope>NUCLEOTIDE SEQUENCE</scope>
    <source>
        <strain evidence="3">59MF3M-4</strain>
    </source>
</reference>
<dbReference type="InterPro" id="IPR013670">
    <property type="entry name" value="EcoEI_R_C_dom"/>
</dbReference>
<evidence type="ECO:0000313" key="3">
    <source>
        <dbReference type="EMBL" id="MCT7358627.1"/>
    </source>
</evidence>
<dbReference type="AlphaFoldDB" id="A0A9X2WDX9"/>
<dbReference type="InterPro" id="IPR025285">
    <property type="entry name" value="DUF4145"/>
</dbReference>
<dbReference type="Pfam" id="PF04313">
    <property type="entry name" value="HSDR_N"/>
    <property type="match status" value="1"/>
</dbReference>
<keyword evidence="3" id="KW-0547">Nucleotide-binding</keyword>
<dbReference type="Gene3D" id="3.90.1570.30">
    <property type="match status" value="1"/>
</dbReference>
<dbReference type="PANTHER" id="PTHR47396:SF1">
    <property type="entry name" value="ATP-DEPENDENT HELICASE IRC3-RELATED"/>
    <property type="match status" value="1"/>
</dbReference>
<dbReference type="Pfam" id="PF13643">
    <property type="entry name" value="DUF4145"/>
    <property type="match status" value="1"/>
</dbReference>
<comment type="caution">
    <text evidence="3">The sequence shown here is derived from an EMBL/GenBank/DDBJ whole genome shotgun (WGS) entry which is preliminary data.</text>
</comment>
<dbReference type="RefSeq" id="WP_260975520.1">
    <property type="nucleotide sequence ID" value="NZ_JAOANI010000014.1"/>
</dbReference>
<evidence type="ECO:0000256" key="1">
    <source>
        <dbReference type="SAM" id="Coils"/>
    </source>
</evidence>
<name>A0A9X2WDX9_9GAMM</name>
<dbReference type="CDD" id="cd18032">
    <property type="entry name" value="DEXHc_RE_I_III_res"/>
    <property type="match status" value="1"/>
</dbReference>
<dbReference type="PROSITE" id="PS51192">
    <property type="entry name" value="HELICASE_ATP_BIND_1"/>
    <property type="match status" value="1"/>
</dbReference>
<dbReference type="SMART" id="SM00487">
    <property type="entry name" value="DEXDc"/>
    <property type="match status" value="1"/>
</dbReference>
<dbReference type="InterPro" id="IPR027417">
    <property type="entry name" value="P-loop_NTPase"/>
</dbReference>
<dbReference type="InterPro" id="IPR001650">
    <property type="entry name" value="Helicase_C-like"/>
</dbReference>
<dbReference type="GO" id="GO:0003677">
    <property type="term" value="F:DNA binding"/>
    <property type="evidence" value="ECO:0007669"/>
    <property type="project" value="UniProtKB-KW"/>
</dbReference>
<dbReference type="GO" id="GO:0005524">
    <property type="term" value="F:ATP binding"/>
    <property type="evidence" value="ECO:0007669"/>
    <property type="project" value="UniProtKB-KW"/>
</dbReference>
<keyword evidence="1" id="KW-0175">Coiled coil</keyword>
<dbReference type="Proteomes" id="UP001147830">
    <property type="component" value="Unassembled WGS sequence"/>
</dbReference>
<dbReference type="EMBL" id="JAOANI010000014">
    <property type="protein sequence ID" value="MCT7358627.1"/>
    <property type="molecule type" value="Genomic_DNA"/>
</dbReference>
<dbReference type="Gene3D" id="3.40.50.300">
    <property type="entry name" value="P-loop containing nucleotide triphosphate hydrolases"/>
    <property type="match status" value="2"/>
</dbReference>
<sequence length="1185" mass="134503">MTQVYQESINFENLRPHWEDLANLAAHAEAYAHSDPQSALVKLRCFAEKLVGVVFDRYQIPSYPNENFIDRLNNHSFASIVDRGIVDKLHAIRKVGNRAAHEGKFNDSDPLWLLKEAHILAGWLLISTGVGNKSDLAPFKAPEQIKQPSANELAKHQARLEQALEELEAVKEAELKAQAENARLQQELQAKDRALADLQLVESLEQLKQRNQAAGSVLDYNEEETRRRMIDQDLYSAGWDIDLLKNGDTEQVSREVQVSGQPTTTGIGYCDYVLWGDNGKPLAVIEAKRARESSQKGQQQAKLYADALEKEYAQRPLIFYTNGRDITLWNDAQGEAPRKLYGYYAKQSLEYLIRQRSERNSLIKTPIDTSIAGRDYQIEAITRVCERYSNNHRKALVVQATGTGKTRVSIALSKRMIEAGWAKRVLFLCDRTELRKQAGNAYADFMSEPVYVVGKSKKSDMTKARIYISTYPGMMNIMENFDVGYFDLIIADESHRSIYNVYGDLFKYFDAIQLGLTATPVEMISRSTSQLFGCDYKQPTANYPLEKAIEDRNLVPFKVVAHTTQFLREGIKGNNLSDEQIAQLEDQGIDPNTLDFDSKLIDKAIYNKDTNRAILRNLMENGLRLADGQTLGKSMIFARNIKHAELLYELFNEMYPDFAQGSAGNFCRVIHSKYERAEELIDDFKLNDGSASQITIAISVDMLDTGIDVPEVLNLVFAKPVKSKVKFWQMVGRGTRLCKGLFGFNPDGSTRDKEKFLIFDHWGNFDYFNIEHDEEEQRPSKSLAQKLFEARLMFAEEALKQGAISDFTLMIDLIKQDIDSLNDNTIAIRDNWRLKEQLANRELLLQFSPATKSALLEQMAPLMQWRNIQGEGEALRFDLDIVNAQYAQLLNRTKNQSKLIDDTRQPIQQKVRSLSMHLNQVRSKAATIAKLQQDDFWKPDNEASDQSGSAEQGSRNLVQALEHARQDIRSVIHLRDKSVNPEPVDVTPIIDIKEDEGLYEIADVKTNIRTVDYEIYRREVEATLTPLFATNPILKKIRAGEAITEQELNDLNAMVHTNNSRVDLTLLKEFFPDSAVGIDQLLRAIIGLDRDAIEAQFSHFLQQHHIHLNSLQQRFISLLKSEICRSGSMTVERLYEAPFSQLHQDGIDGLFKDEQATLIARFVAGFAVQSGQRKPAAKAVADTSN</sequence>
<dbReference type="Pfam" id="PF00271">
    <property type="entry name" value="Helicase_C"/>
    <property type="match status" value="1"/>
</dbReference>